<keyword evidence="3 5" id="KW-0040">ANK repeat</keyword>
<dbReference type="InterPro" id="IPR002110">
    <property type="entry name" value="Ankyrin_rpt"/>
</dbReference>
<dbReference type="Gene3D" id="1.20.80.10">
    <property type="match status" value="1"/>
</dbReference>
<dbReference type="RefSeq" id="XP_028149583.1">
    <property type="nucleotide sequence ID" value="XM_028293782.1"/>
</dbReference>
<dbReference type="PANTHER" id="PTHR24119">
    <property type="entry name" value="ACYL-COA-BINDING DOMAIN-CONTAINING PROTEIN 6"/>
    <property type="match status" value="1"/>
</dbReference>
<evidence type="ECO:0000256" key="4">
    <source>
        <dbReference type="ARBA" id="ARBA00023121"/>
    </source>
</evidence>
<dbReference type="PROSITE" id="PS50088">
    <property type="entry name" value="ANK_REPEAT"/>
    <property type="match status" value="2"/>
</dbReference>
<dbReference type="PROSITE" id="PS51228">
    <property type="entry name" value="ACB_2"/>
    <property type="match status" value="1"/>
</dbReference>
<dbReference type="PRINTS" id="PR00689">
    <property type="entry name" value="ACOABINDINGP"/>
</dbReference>
<dbReference type="InterPro" id="IPR014352">
    <property type="entry name" value="FERM/acyl-CoA-bd_prot_sf"/>
</dbReference>
<dbReference type="Pfam" id="PF12796">
    <property type="entry name" value="Ank_2"/>
    <property type="match status" value="1"/>
</dbReference>
<organism evidence="9">
    <name type="scientific">Diabrotica virgifera virgifera</name>
    <name type="common">western corn rootworm</name>
    <dbReference type="NCBI Taxonomy" id="50390"/>
    <lineage>
        <taxon>Eukaryota</taxon>
        <taxon>Metazoa</taxon>
        <taxon>Ecdysozoa</taxon>
        <taxon>Arthropoda</taxon>
        <taxon>Hexapoda</taxon>
        <taxon>Insecta</taxon>
        <taxon>Pterygota</taxon>
        <taxon>Neoptera</taxon>
        <taxon>Endopterygota</taxon>
        <taxon>Coleoptera</taxon>
        <taxon>Polyphaga</taxon>
        <taxon>Cucujiformia</taxon>
        <taxon>Chrysomeloidea</taxon>
        <taxon>Chrysomelidae</taxon>
        <taxon>Galerucinae</taxon>
        <taxon>Diabroticina</taxon>
        <taxon>Diabroticites</taxon>
        <taxon>Diabrotica</taxon>
    </lineage>
</organism>
<evidence type="ECO:0000313" key="7">
    <source>
        <dbReference type="EnsemblMetazoa" id="XP_028149583.1"/>
    </source>
</evidence>
<sequence length="247" mass="27450">MADAVDNFSDLQELGIDINEEDSLTISFNKAASHLQKLLPNVDNQTLLTLYGYYKQGTEGTCTTSKPSWYDLRAKSKWDAWNKLGDLPQKEAKTLYIDTLKKLDPTFDDAPLEKSEEQWIKVSSMSKDEIPQSELTVIDYIKENNVKEVRLYLKTNQPDLVNDGLSLIHWAADGGSSEILKLLIDAGADVNIKDSDGQTALHYAASCGHTDCVKLLLQKGANKEITDNDGCTPHSVASENEILELLN</sequence>
<dbReference type="SUPFAM" id="SSF47027">
    <property type="entry name" value="Acyl-CoA binding protein"/>
    <property type="match status" value="1"/>
</dbReference>
<feature type="domain" description="ACB" evidence="6">
    <location>
        <begin position="24"/>
        <end position="109"/>
    </location>
</feature>
<feature type="repeat" description="ANK" evidence="5">
    <location>
        <begin position="196"/>
        <end position="228"/>
    </location>
</feature>
<reference evidence="7" key="2">
    <citation type="submission" date="2025-05" db="UniProtKB">
        <authorList>
            <consortium name="EnsemblMetazoa"/>
        </authorList>
    </citation>
    <scope>IDENTIFICATION</scope>
</reference>
<keyword evidence="8" id="KW-1185">Reference proteome</keyword>
<dbReference type="FunCoup" id="A0A6P7GW14">
    <property type="interactions" value="1105"/>
</dbReference>
<dbReference type="InterPro" id="IPR000582">
    <property type="entry name" value="Acyl-CoA-binding_protein"/>
</dbReference>
<reference evidence="9" key="1">
    <citation type="submission" date="2025-04" db="UniProtKB">
        <authorList>
            <consortium name="RefSeq"/>
        </authorList>
    </citation>
    <scope>IDENTIFICATION</scope>
    <source>
        <tissue evidence="9">Whole insect</tissue>
    </source>
</reference>
<dbReference type="SMART" id="SM00248">
    <property type="entry name" value="ANK"/>
    <property type="match status" value="2"/>
</dbReference>
<dbReference type="Gene3D" id="1.25.40.20">
    <property type="entry name" value="Ankyrin repeat-containing domain"/>
    <property type="match status" value="1"/>
</dbReference>
<evidence type="ECO:0000313" key="9">
    <source>
        <dbReference type="RefSeq" id="XP_028149583.1"/>
    </source>
</evidence>
<dbReference type="InterPro" id="IPR036770">
    <property type="entry name" value="Ankyrin_rpt-contain_sf"/>
</dbReference>
<dbReference type="InterPro" id="IPR035984">
    <property type="entry name" value="Acyl-CoA-binding_sf"/>
</dbReference>
<dbReference type="Proteomes" id="UP001652700">
    <property type="component" value="Unplaced"/>
</dbReference>
<evidence type="ECO:0000313" key="8">
    <source>
        <dbReference type="Proteomes" id="UP001652700"/>
    </source>
</evidence>
<dbReference type="GO" id="GO:0000062">
    <property type="term" value="F:fatty-acyl-CoA binding"/>
    <property type="evidence" value="ECO:0007669"/>
    <property type="project" value="InterPro"/>
</dbReference>
<evidence type="ECO:0000256" key="1">
    <source>
        <dbReference type="ARBA" id="ARBA00018419"/>
    </source>
</evidence>
<gene>
    <name evidence="9" type="primary">LOC114342976</name>
</gene>
<dbReference type="EnsemblMetazoa" id="XM_028293782.1">
    <property type="protein sequence ID" value="XP_028149583.1"/>
    <property type="gene ID" value="LOC114342976"/>
</dbReference>
<evidence type="ECO:0000256" key="5">
    <source>
        <dbReference type="PROSITE-ProRule" id="PRU00023"/>
    </source>
</evidence>
<evidence type="ECO:0000256" key="3">
    <source>
        <dbReference type="ARBA" id="ARBA00023043"/>
    </source>
</evidence>
<feature type="repeat" description="ANK" evidence="5">
    <location>
        <begin position="163"/>
        <end position="195"/>
    </location>
</feature>
<dbReference type="SUPFAM" id="SSF48403">
    <property type="entry name" value="Ankyrin repeat"/>
    <property type="match status" value="1"/>
</dbReference>
<dbReference type="InParanoid" id="A0A6P7GW14"/>
<dbReference type="PROSITE" id="PS50297">
    <property type="entry name" value="ANK_REP_REGION"/>
    <property type="match status" value="2"/>
</dbReference>
<accession>A0A6P7GW14</accession>
<dbReference type="OrthoDB" id="10254927at2759"/>
<dbReference type="AlphaFoldDB" id="A0A6P7GW14"/>
<keyword evidence="4" id="KW-0446">Lipid-binding</keyword>
<dbReference type="PANTHER" id="PTHR24119:SF0">
    <property type="entry name" value="ACYL-COA-BINDING DOMAIN-CONTAINING PROTEIN 6"/>
    <property type="match status" value="1"/>
</dbReference>
<dbReference type="CTD" id="3771728"/>
<dbReference type="KEGG" id="dvv:114342976"/>
<keyword evidence="2" id="KW-0677">Repeat</keyword>
<name>A0A6P7GW14_DIAVI</name>
<evidence type="ECO:0000259" key="6">
    <source>
        <dbReference type="PROSITE" id="PS51228"/>
    </source>
</evidence>
<dbReference type="GeneID" id="114342976"/>
<dbReference type="Pfam" id="PF00887">
    <property type="entry name" value="ACBP"/>
    <property type="match status" value="1"/>
</dbReference>
<protein>
    <recommendedName>
        <fullName evidence="1">Acyl-CoA-binding domain-containing protein 6</fullName>
    </recommendedName>
</protein>
<proteinExistence type="predicted"/>
<evidence type="ECO:0000256" key="2">
    <source>
        <dbReference type="ARBA" id="ARBA00022737"/>
    </source>
</evidence>